<sequence length="301" mass="33211">KQQQQTATGCPEADLETAQSGDLETVANVTTERRAVSGRPVSTCLTRMKAPPGRAAAAARLHDLPRPLPPASAAARYRRASPPKLAFLPPRPTYSLVGTCTVPDSRLIRQTWKIRPPRPPAMQAHRGRGRTVWKLSPPTRLEAQHNRLRTDSLPYVLEKDQSTLCPLFTMVTRLDLGQMSGFSHDSRPYDYSGYGPALASPRQEQLSLIGRYNLSQERLYSDAESSGTVPTVDLATRVNPAGVVLAQPAAVRTEGGFFRTPAADMVLRWPFPIDPLWVEGAGHNDIELFPQYLLRVEKLSL</sequence>
<evidence type="ECO:0000313" key="2">
    <source>
        <dbReference type="Proteomes" id="UP000095280"/>
    </source>
</evidence>
<feature type="region of interest" description="Disordered" evidence="1">
    <location>
        <begin position="1"/>
        <end position="22"/>
    </location>
</feature>
<organism evidence="2 3">
    <name type="scientific">Macrostomum lignano</name>
    <dbReference type="NCBI Taxonomy" id="282301"/>
    <lineage>
        <taxon>Eukaryota</taxon>
        <taxon>Metazoa</taxon>
        <taxon>Spiralia</taxon>
        <taxon>Lophotrochozoa</taxon>
        <taxon>Platyhelminthes</taxon>
        <taxon>Rhabditophora</taxon>
        <taxon>Macrostomorpha</taxon>
        <taxon>Macrostomida</taxon>
        <taxon>Macrostomidae</taxon>
        <taxon>Macrostomum</taxon>
    </lineage>
</organism>
<evidence type="ECO:0000256" key="1">
    <source>
        <dbReference type="SAM" id="MobiDB-lite"/>
    </source>
</evidence>
<reference evidence="3" key="1">
    <citation type="submission" date="2016-11" db="UniProtKB">
        <authorList>
            <consortium name="WormBaseParasite"/>
        </authorList>
    </citation>
    <scope>IDENTIFICATION</scope>
</reference>
<protein>
    <submittedName>
        <fullName evidence="3">DUF3395 domain-containing protein</fullName>
    </submittedName>
</protein>
<dbReference type="AlphaFoldDB" id="A0A1I8F756"/>
<proteinExistence type="predicted"/>
<name>A0A1I8F756_9PLAT</name>
<dbReference type="WBParaSite" id="maker-unitig_23101-snap-gene-0.1-mRNA-1">
    <property type="protein sequence ID" value="maker-unitig_23101-snap-gene-0.1-mRNA-1"/>
    <property type="gene ID" value="maker-unitig_23101-snap-gene-0.1"/>
</dbReference>
<evidence type="ECO:0000313" key="3">
    <source>
        <dbReference type="WBParaSite" id="maker-unitig_23101-snap-gene-0.1-mRNA-1"/>
    </source>
</evidence>
<accession>A0A1I8F756</accession>
<dbReference type="Proteomes" id="UP000095280">
    <property type="component" value="Unplaced"/>
</dbReference>
<keyword evidence="2" id="KW-1185">Reference proteome</keyword>